<reference evidence="3" key="1">
    <citation type="submission" date="2021-10" db="EMBL/GenBank/DDBJ databases">
        <title>Anaerobic single-cell dispensing facilitates the cultivation of human gut bacteria.</title>
        <authorList>
            <person name="Afrizal A."/>
        </authorList>
    </citation>
    <scope>NUCLEOTIDE SEQUENCE</scope>
    <source>
        <strain evidence="3">CLA-AA-H274</strain>
    </source>
</reference>
<evidence type="ECO:0000256" key="2">
    <source>
        <dbReference type="SAM" id="Phobius"/>
    </source>
</evidence>
<keyword evidence="1" id="KW-0175">Coiled coil</keyword>
<dbReference type="AlphaFoldDB" id="A0AAE3ARE6"/>
<dbReference type="Pfam" id="PF06541">
    <property type="entry name" value="ABC_trans_CmpB"/>
    <property type="match status" value="1"/>
</dbReference>
<evidence type="ECO:0000256" key="1">
    <source>
        <dbReference type="SAM" id="Coils"/>
    </source>
</evidence>
<feature type="transmembrane region" description="Helical" evidence="2">
    <location>
        <begin position="40"/>
        <end position="61"/>
    </location>
</feature>
<gene>
    <name evidence="3" type="ORF">LKD32_06790</name>
</gene>
<keyword evidence="2" id="KW-0472">Membrane</keyword>
<sequence>MYTYAWYHWLTFFYVYCFFGWIFESTYVSLKQRHFVNRGFLRLPMLPLYGTGAVMMLWVSLPVRNSLIAVYFSGVIGATVLEYITGWAMERLFKVRYWDYSNQKFNLHGYICLTSSIAWGFLTILMTEVIHPPIAKAVLEIKPHTEWFFLITTTILFGYDTFQSTKEALDLARALESITKLRTELEDMQVQIALLRAETVQEIHRIKENVRDSVAESAELRHENINLKKEEFETRIQELSKQLNEKRDVLKTHIGKRTPAILRRNPGAISRRFASALKELRSTIESL</sequence>
<dbReference type="Proteomes" id="UP001198962">
    <property type="component" value="Unassembled WGS sequence"/>
</dbReference>
<keyword evidence="2" id="KW-1133">Transmembrane helix</keyword>
<evidence type="ECO:0000313" key="3">
    <source>
        <dbReference type="EMBL" id="MCC2164587.1"/>
    </source>
</evidence>
<feature type="transmembrane region" description="Helical" evidence="2">
    <location>
        <begin position="6"/>
        <end position="28"/>
    </location>
</feature>
<feature type="transmembrane region" description="Helical" evidence="2">
    <location>
        <begin position="107"/>
        <end position="126"/>
    </location>
</feature>
<dbReference type="RefSeq" id="WP_308451200.1">
    <property type="nucleotide sequence ID" value="NZ_JAJEPU010000016.1"/>
</dbReference>
<comment type="caution">
    <text evidence="3">The sequence shown here is derived from an EMBL/GenBank/DDBJ whole genome shotgun (WGS) entry which is preliminary data.</text>
</comment>
<dbReference type="EMBL" id="JAJEPU010000016">
    <property type="protein sequence ID" value="MCC2164587.1"/>
    <property type="molecule type" value="Genomic_DNA"/>
</dbReference>
<evidence type="ECO:0008006" key="5">
    <source>
        <dbReference type="Google" id="ProtNLM"/>
    </source>
</evidence>
<proteinExistence type="predicted"/>
<keyword evidence="2" id="KW-0812">Transmembrane</keyword>
<name>A0AAE3ARE6_9FIRM</name>
<evidence type="ECO:0000313" key="4">
    <source>
        <dbReference type="Proteomes" id="UP001198962"/>
    </source>
</evidence>
<dbReference type="InterPro" id="IPR010540">
    <property type="entry name" value="CmpB_TMEM229"/>
</dbReference>
<feature type="transmembrane region" description="Helical" evidence="2">
    <location>
        <begin position="67"/>
        <end position="86"/>
    </location>
</feature>
<organism evidence="3 4">
    <name type="scientific">Brotaphodocola catenula</name>
    <dbReference type="NCBI Taxonomy" id="2885361"/>
    <lineage>
        <taxon>Bacteria</taxon>
        <taxon>Bacillati</taxon>
        <taxon>Bacillota</taxon>
        <taxon>Clostridia</taxon>
        <taxon>Lachnospirales</taxon>
        <taxon>Lachnospiraceae</taxon>
        <taxon>Brotaphodocola</taxon>
    </lineage>
</organism>
<accession>A0AAE3ARE6</accession>
<protein>
    <recommendedName>
        <fullName evidence="5">ABC transporter permease</fullName>
    </recommendedName>
</protein>
<keyword evidence="4" id="KW-1185">Reference proteome</keyword>
<feature type="coiled-coil region" evidence="1">
    <location>
        <begin position="171"/>
        <end position="249"/>
    </location>
</feature>